<feature type="signal peptide" evidence="1">
    <location>
        <begin position="1"/>
        <end position="21"/>
    </location>
</feature>
<keyword evidence="3" id="KW-1185">Reference proteome</keyword>
<evidence type="ECO:0008006" key="4">
    <source>
        <dbReference type="Google" id="ProtNLM"/>
    </source>
</evidence>
<dbReference type="EMBL" id="JAPFQP010000003">
    <property type="protein sequence ID" value="MCX2720012.1"/>
    <property type="molecule type" value="Genomic_DNA"/>
</dbReference>
<evidence type="ECO:0000313" key="2">
    <source>
        <dbReference type="EMBL" id="MCX2720012.1"/>
    </source>
</evidence>
<evidence type="ECO:0000256" key="1">
    <source>
        <dbReference type="SAM" id="SignalP"/>
    </source>
</evidence>
<dbReference type="RefSeq" id="WP_266013364.1">
    <property type="nucleotide sequence ID" value="NZ_JAPFQP010000003.1"/>
</dbReference>
<reference evidence="2" key="1">
    <citation type="submission" date="2022-11" db="EMBL/GenBank/DDBJ databases">
        <title>The characterization of three novel Bacteroidetes species and genomic analysis of their roles in tidal elemental geochemical cycles.</title>
        <authorList>
            <person name="Ma K.-J."/>
        </authorList>
    </citation>
    <scope>NUCLEOTIDE SEQUENCE</scope>
    <source>
        <strain evidence="2">M415</strain>
    </source>
</reference>
<organism evidence="2 3">
    <name type="scientific">Lentiprolixibacter aurantiacus</name>
    <dbReference type="NCBI Taxonomy" id="2993939"/>
    <lineage>
        <taxon>Bacteria</taxon>
        <taxon>Pseudomonadati</taxon>
        <taxon>Bacteroidota</taxon>
        <taxon>Flavobacteriia</taxon>
        <taxon>Flavobacteriales</taxon>
        <taxon>Flavobacteriaceae</taxon>
        <taxon>Lentiprolixibacter</taxon>
    </lineage>
</organism>
<evidence type="ECO:0000313" key="3">
    <source>
        <dbReference type="Proteomes" id="UP001207116"/>
    </source>
</evidence>
<sequence>MKNTFIFLVIMLFTSCIPLQYAPEIENYDIVLAKRFKNDLPRQYAFAFEDHKNANEFYKFVLWKLGRVDMEITENLPLQVGDSTYYMSFYERSKKSASINLIPLIINGEANGDELYNNEGEYWYILITVINSDSGDCLHPSYANRHEVILALKELKDEYLDTEF</sequence>
<dbReference type="Proteomes" id="UP001207116">
    <property type="component" value="Unassembled WGS sequence"/>
</dbReference>
<comment type="caution">
    <text evidence="2">The sequence shown here is derived from an EMBL/GenBank/DDBJ whole genome shotgun (WGS) entry which is preliminary data.</text>
</comment>
<keyword evidence="1" id="KW-0732">Signal</keyword>
<dbReference type="AlphaFoldDB" id="A0AAE3SNQ6"/>
<gene>
    <name evidence="2" type="ORF">OO016_10405</name>
</gene>
<feature type="chain" id="PRO_5042178634" description="Lipoprotein" evidence="1">
    <location>
        <begin position="22"/>
        <end position="164"/>
    </location>
</feature>
<dbReference type="PROSITE" id="PS51257">
    <property type="entry name" value="PROKAR_LIPOPROTEIN"/>
    <property type="match status" value="1"/>
</dbReference>
<name>A0AAE3SNQ6_9FLAO</name>
<proteinExistence type="predicted"/>
<protein>
    <recommendedName>
        <fullName evidence="4">Lipoprotein</fullName>
    </recommendedName>
</protein>
<accession>A0AAE3SNQ6</accession>